<evidence type="ECO:0000313" key="1">
    <source>
        <dbReference type="Proteomes" id="UP000035680"/>
    </source>
</evidence>
<protein>
    <submittedName>
        <fullName evidence="2">Peptidase A2 domain-containing protein</fullName>
    </submittedName>
</protein>
<dbReference type="GO" id="GO:0004190">
    <property type="term" value="F:aspartic-type endopeptidase activity"/>
    <property type="evidence" value="ECO:0007669"/>
    <property type="project" value="InterPro"/>
</dbReference>
<dbReference type="InterPro" id="IPR021109">
    <property type="entry name" value="Peptidase_aspartic_dom_sf"/>
</dbReference>
<accession>A0A0K0FSE1</accession>
<evidence type="ECO:0000313" key="2">
    <source>
        <dbReference type="WBParaSite" id="SVE_1333600.1"/>
    </source>
</evidence>
<name>A0A0K0FSE1_STRVS</name>
<reference evidence="2" key="2">
    <citation type="submission" date="2015-08" db="UniProtKB">
        <authorList>
            <consortium name="WormBaseParasite"/>
        </authorList>
    </citation>
    <scope>IDENTIFICATION</scope>
</reference>
<proteinExistence type="predicted"/>
<dbReference type="Gene3D" id="2.40.70.10">
    <property type="entry name" value="Acid Proteases"/>
    <property type="match status" value="1"/>
</dbReference>
<reference evidence="1" key="1">
    <citation type="submission" date="2014-07" db="EMBL/GenBank/DDBJ databases">
        <authorList>
            <person name="Martin A.A"/>
            <person name="De Silva N."/>
        </authorList>
    </citation>
    <scope>NUCLEOTIDE SEQUENCE</scope>
</reference>
<keyword evidence="1" id="KW-1185">Reference proteome</keyword>
<dbReference type="AlphaFoldDB" id="A0A0K0FSE1"/>
<dbReference type="InterPro" id="IPR001969">
    <property type="entry name" value="Aspartic_peptidase_AS"/>
</dbReference>
<organism evidence="1 2">
    <name type="scientific">Strongyloides venezuelensis</name>
    <name type="common">Threadworm</name>
    <dbReference type="NCBI Taxonomy" id="75913"/>
    <lineage>
        <taxon>Eukaryota</taxon>
        <taxon>Metazoa</taxon>
        <taxon>Ecdysozoa</taxon>
        <taxon>Nematoda</taxon>
        <taxon>Chromadorea</taxon>
        <taxon>Rhabditida</taxon>
        <taxon>Tylenchina</taxon>
        <taxon>Panagrolaimomorpha</taxon>
        <taxon>Strongyloidoidea</taxon>
        <taxon>Strongyloididae</taxon>
        <taxon>Strongyloides</taxon>
    </lineage>
</organism>
<dbReference type="CDD" id="cd00303">
    <property type="entry name" value="retropepsin_like"/>
    <property type="match status" value="1"/>
</dbReference>
<dbReference type="Proteomes" id="UP000035680">
    <property type="component" value="Unassembled WGS sequence"/>
</dbReference>
<dbReference type="Pfam" id="PF13975">
    <property type="entry name" value="gag-asp_proteas"/>
    <property type="match status" value="1"/>
</dbReference>
<sequence>MINDNDCEALIDTGATINVMSRKLCNEPALPMESSSIKITTANDNMVSTVGHVTYSCNILGKEHILTYNVMEDCSYDLIFGLPAIQQVVLRHYFVTE</sequence>
<dbReference type="PROSITE" id="PS00141">
    <property type="entry name" value="ASP_PROTEASE"/>
    <property type="match status" value="1"/>
</dbReference>
<dbReference type="GO" id="GO:0006508">
    <property type="term" value="P:proteolysis"/>
    <property type="evidence" value="ECO:0007669"/>
    <property type="project" value="InterPro"/>
</dbReference>
<dbReference type="WBParaSite" id="SVE_1333600.1">
    <property type="protein sequence ID" value="SVE_1333600.1"/>
    <property type="gene ID" value="SVE_1333600"/>
</dbReference>
<dbReference type="SUPFAM" id="SSF50630">
    <property type="entry name" value="Acid proteases"/>
    <property type="match status" value="1"/>
</dbReference>
<dbReference type="STRING" id="75913.A0A0K0FSE1"/>